<sequence length="613" mass="69664">MPKFSPRACIFGISTLLLLYTLAVAVISFRGLNITTLHLTQPFLIGYSIAYAVASPLALWGIIGSLQNRPDLVSRYMRDHWFATVLLTIVDAIKVVFSFLRADNTISVCLQSTAGDDCNRKVQLSQLLGVIIFGVQELSLISLGILVVYSTRRMLREEKEKRNVNPYRDLEAPINRDGVESLATIEVLHRQYAAANSMPKPSNTSENDSSNISPSTKDNAREPKGTQIGADLEESRNLKRVQTRTFVPVRQPIMPQNSVAPSTVQRQESLRDFRQSQMPPSAYTRPYRQEYSEQVVQTNGRQAQYKYSLPPRPYQNRRIITQQQGNINIQQQGNINIQQQQYLPYDRYQQRQQYQPPQQAYNQAPQAPPRRPRLRPRSQTLPEPFYQFIESDVTAEPPSTFRPERQPYPGPIKDSKTQPYPDNRPLPIPPSGLVPQSFAFPPANSDTAPSGRLSQRFQPQLSPVVEANDPRRRQRRQMYPHQMRHSASLPDIRYVENMDAPPVPSLPVQYAAQAVSNGFLNPYEMANPYDEPSPTSSMFGHAESSEASSPRRARSKSWSSRGSGVELYQSYNSYANQIQSTNQEFIPPPVPQLTGYANRYQGRMLRRNDQEYG</sequence>
<protein>
    <submittedName>
        <fullName evidence="3">10760_t:CDS:1</fullName>
    </submittedName>
</protein>
<evidence type="ECO:0000313" key="3">
    <source>
        <dbReference type="EMBL" id="CAG8563809.1"/>
    </source>
</evidence>
<feature type="region of interest" description="Disordered" evidence="1">
    <location>
        <begin position="195"/>
        <end position="288"/>
    </location>
</feature>
<feature type="region of interest" description="Disordered" evidence="1">
    <location>
        <begin position="526"/>
        <end position="562"/>
    </location>
</feature>
<evidence type="ECO:0000256" key="1">
    <source>
        <dbReference type="SAM" id="MobiDB-lite"/>
    </source>
</evidence>
<proteinExistence type="predicted"/>
<name>A0A9N9BH51_9GLOM</name>
<keyword evidence="2" id="KW-0472">Membrane</keyword>
<feature type="region of interest" description="Disordered" evidence="1">
    <location>
        <begin position="350"/>
        <end position="378"/>
    </location>
</feature>
<keyword evidence="2" id="KW-1133">Transmembrane helix</keyword>
<dbReference type="EMBL" id="CAJVPI010000698">
    <property type="protein sequence ID" value="CAG8563809.1"/>
    <property type="molecule type" value="Genomic_DNA"/>
</dbReference>
<accession>A0A9N9BH51</accession>
<organism evidence="3 4">
    <name type="scientific">Paraglomus brasilianum</name>
    <dbReference type="NCBI Taxonomy" id="144538"/>
    <lineage>
        <taxon>Eukaryota</taxon>
        <taxon>Fungi</taxon>
        <taxon>Fungi incertae sedis</taxon>
        <taxon>Mucoromycota</taxon>
        <taxon>Glomeromycotina</taxon>
        <taxon>Glomeromycetes</taxon>
        <taxon>Paraglomerales</taxon>
        <taxon>Paraglomeraceae</taxon>
        <taxon>Paraglomus</taxon>
    </lineage>
</organism>
<keyword evidence="4" id="KW-1185">Reference proteome</keyword>
<keyword evidence="2" id="KW-0812">Transmembrane</keyword>
<feature type="compositionally biased region" description="Low complexity" evidence="1">
    <location>
        <begin position="545"/>
        <end position="562"/>
    </location>
</feature>
<comment type="caution">
    <text evidence="3">The sequence shown here is derived from an EMBL/GenBank/DDBJ whole genome shotgun (WGS) entry which is preliminary data.</text>
</comment>
<evidence type="ECO:0000313" key="4">
    <source>
        <dbReference type="Proteomes" id="UP000789739"/>
    </source>
</evidence>
<feature type="compositionally biased region" description="Polar residues" evidence="1">
    <location>
        <begin position="254"/>
        <end position="267"/>
    </location>
</feature>
<feature type="compositionally biased region" description="Polar residues" evidence="1">
    <location>
        <begin position="199"/>
        <end position="217"/>
    </location>
</feature>
<reference evidence="3" key="1">
    <citation type="submission" date="2021-06" db="EMBL/GenBank/DDBJ databases">
        <authorList>
            <person name="Kallberg Y."/>
            <person name="Tangrot J."/>
            <person name="Rosling A."/>
        </authorList>
    </citation>
    <scope>NUCLEOTIDE SEQUENCE</scope>
    <source>
        <strain evidence="3">BR232B</strain>
    </source>
</reference>
<dbReference type="AlphaFoldDB" id="A0A9N9BH51"/>
<feature type="compositionally biased region" description="Low complexity" evidence="1">
    <location>
        <begin position="350"/>
        <end position="365"/>
    </location>
</feature>
<feature type="transmembrane region" description="Helical" evidence="2">
    <location>
        <begin position="127"/>
        <end position="149"/>
    </location>
</feature>
<feature type="transmembrane region" description="Helical" evidence="2">
    <location>
        <begin position="39"/>
        <end position="60"/>
    </location>
</feature>
<dbReference type="OrthoDB" id="2396407at2759"/>
<feature type="transmembrane region" description="Helical" evidence="2">
    <location>
        <begin position="81"/>
        <end position="100"/>
    </location>
</feature>
<feature type="region of interest" description="Disordered" evidence="1">
    <location>
        <begin position="392"/>
        <end position="425"/>
    </location>
</feature>
<dbReference type="Proteomes" id="UP000789739">
    <property type="component" value="Unassembled WGS sequence"/>
</dbReference>
<evidence type="ECO:0000256" key="2">
    <source>
        <dbReference type="SAM" id="Phobius"/>
    </source>
</evidence>
<gene>
    <name evidence="3" type="ORF">PBRASI_LOCUS5731</name>
</gene>
<feature type="region of interest" description="Disordered" evidence="1">
    <location>
        <begin position="580"/>
        <end position="613"/>
    </location>
</feature>